<evidence type="ECO:0000256" key="3">
    <source>
        <dbReference type="PROSITE-ProRule" id="PRU00708"/>
    </source>
</evidence>
<dbReference type="RefSeq" id="XP_020088071.1">
    <property type="nucleotide sequence ID" value="XM_020232482.1"/>
</dbReference>
<dbReference type="Pfam" id="PF01535">
    <property type="entry name" value="PPR"/>
    <property type="match status" value="9"/>
</dbReference>
<reference evidence="5" key="1">
    <citation type="journal article" date="2015" name="Nat. Genet.">
        <title>The pineapple genome and the evolution of CAM photosynthesis.</title>
        <authorList>
            <person name="Ming R."/>
            <person name="VanBuren R."/>
            <person name="Wai C.M."/>
            <person name="Tang H."/>
            <person name="Schatz M.C."/>
            <person name="Bowers J.E."/>
            <person name="Lyons E."/>
            <person name="Wang M.L."/>
            <person name="Chen J."/>
            <person name="Biggers E."/>
            <person name="Zhang J."/>
            <person name="Huang L."/>
            <person name="Zhang L."/>
            <person name="Miao W."/>
            <person name="Zhang J."/>
            <person name="Ye Z."/>
            <person name="Miao C."/>
            <person name="Lin Z."/>
            <person name="Wang H."/>
            <person name="Zhou H."/>
            <person name="Yim W.C."/>
            <person name="Priest H.D."/>
            <person name="Zheng C."/>
            <person name="Woodhouse M."/>
            <person name="Edger P.P."/>
            <person name="Guyot R."/>
            <person name="Guo H.B."/>
            <person name="Guo H."/>
            <person name="Zheng G."/>
            <person name="Singh R."/>
            <person name="Sharma A."/>
            <person name="Min X."/>
            <person name="Zheng Y."/>
            <person name="Lee H."/>
            <person name="Gurtowski J."/>
            <person name="Sedlazeck F.J."/>
            <person name="Harkess A."/>
            <person name="McKain M.R."/>
            <person name="Liao Z."/>
            <person name="Fang J."/>
            <person name="Liu J."/>
            <person name="Zhang X."/>
            <person name="Zhang Q."/>
            <person name="Hu W."/>
            <person name="Qin Y."/>
            <person name="Wang K."/>
            <person name="Chen L.Y."/>
            <person name="Shirley N."/>
            <person name="Lin Y.R."/>
            <person name="Liu L.Y."/>
            <person name="Hernandez A.G."/>
            <person name="Wright C.L."/>
            <person name="Bulone V."/>
            <person name="Tuskan G.A."/>
            <person name="Heath K."/>
            <person name="Zee F."/>
            <person name="Moore P.H."/>
            <person name="Sunkar R."/>
            <person name="Leebens-Mack J.H."/>
            <person name="Mockler T."/>
            <person name="Bennetzen J.L."/>
            <person name="Freeling M."/>
            <person name="Sankoff D."/>
            <person name="Paterson A.H."/>
            <person name="Zhu X."/>
            <person name="Yang X."/>
            <person name="Smith J.A."/>
            <person name="Cushman J.C."/>
            <person name="Paull R.E."/>
            <person name="Yu Q."/>
        </authorList>
    </citation>
    <scope>NUCLEOTIDE SEQUENCE [LARGE SCALE GENOMIC DNA]</scope>
    <source>
        <strain evidence="5">cv. F153</strain>
    </source>
</reference>
<dbReference type="OrthoDB" id="768798at2759"/>
<evidence type="ECO:0000313" key="6">
    <source>
        <dbReference type="RefSeq" id="XP_020088070.1"/>
    </source>
</evidence>
<dbReference type="GO" id="GO:0003723">
    <property type="term" value="F:RNA binding"/>
    <property type="evidence" value="ECO:0007669"/>
    <property type="project" value="InterPro"/>
</dbReference>
<reference evidence="6 7" key="2">
    <citation type="submission" date="2025-04" db="UniProtKB">
        <authorList>
            <consortium name="RefSeq"/>
        </authorList>
    </citation>
    <scope>IDENTIFICATION</scope>
    <source>
        <tissue evidence="6 7">Leaf</tissue>
    </source>
</reference>
<sequence length="775" mass="85550">MRVPSHLSPFTIRRFSTHTRSPNPALRSPPPISPKPSPSIQSLAASGRLAAALRLLVLRRGRGRPVGPDGFVSVLRHCAAPETLMEGRRLHAHMVVSGFVHDPFVLNHLINMYGKCGLLADAHWVFKGMAKQNLHSWNTLLGCYCKFGFLIEARQLFDEMPKKDTVSWNTMISGYDQHGPCEEALLVFVRMRSSDSRVDHFGVSSIISACSNLRFLNNGRELHGCSSKLGLDSHVQVGSALIGLYGKCGELEDAGRVFDEMGVKEIFTWNSMLDAYICCSKMEDALTFFDKIPEKNVVSWTSVVAGCSQHERNGEAICYFHRMLKTGLRADKVLLVCALTACAGLMDSKKGFKIHALILKHGVGSDVIVGSVLVMLYARCGGFSEAIRIINHMPLVDDFSWSVLIAEYAKHGFIDSAIKLFDCLEKKSVPLWNALIGGYSELGMNEEAHKAFGKMQLEGKKGDEFTYGSLLLASDLVGLSYGEQLHSQTIKLGIDSSVFVGSALIDMYSYNFECEAAIRIFDVLDEPNLVCWNSLISGLGLNKLDGKALCALRLMMVFGLVPDNITLSLILDSCSNLRALREGVQIHTLASKLGLESGVVAGCALIDMYAKCDRIIYASRVFYELQDHSVITWTAIVGGYMRCGMWDEAKELFDIMPERNIVSWNAMISGCVKLGRCTEAFQLYHQMHNSGILPDQITLVSLLTICCNFLLKENGKQIHAQVIKNGYHINNHVTIVLTEMYHKLEVHPYSVLSFGSSDPVLGNGTVEPDALSGNN</sequence>
<feature type="region of interest" description="Disordered" evidence="4">
    <location>
        <begin position="1"/>
        <end position="39"/>
    </location>
</feature>
<dbReference type="Pfam" id="PF13041">
    <property type="entry name" value="PPR_2"/>
    <property type="match status" value="1"/>
</dbReference>
<dbReference type="RefSeq" id="XP_020088070.1">
    <property type="nucleotide sequence ID" value="XM_020232481.1"/>
</dbReference>
<evidence type="ECO:0000313" key="7">
    <source>
        <dbReference type="RefSeq" id="XP_020088071.1"/>
    </source>
</evidence>
<dbReference type="Gene3D" id="1.25.40.10">
    <property type="entry name" value="Tetratricopeptide repeat domain"/>
    <property type="match status" value="5"/>
</dbReference>
<dbReference type="GeneID" id="109710068"/>
<accession>A0A6P5EW96</accession>
<protein>
    <submittedName>
        <fullName evidence="6 7">Pentatricopeptide repeat-containing protein At2g13600-like</fullName>
    </submittedName>
</protein>
<organism evidence="7">
    <name type="scientific">Ananas comosus</name>
    <name type="common">Pineapple</name>
    <name type="synonym">Ananas ananas</name>
    <dbReference type="NCBI Taxonomy" id="4615"/>
    <lineage>
        <taxon>Eukaryota</taxon>
        <taxon>Viridiplantae</taxon>
        <taxon>Streptophyta</taxon>
        <taxon>Embryophyta</taxon>
        <taxon>Tracheophyta</taxon>
        <taxon>Spermatophyta</taxon>
        <taxon>Magnoliopsida</taxon>
        <taxon>Liliopsida</taxon>
        <taxon>Poales</taxon>
        <taxon>Bromeliaceae</taxon>
        <taxon>Bromelioideae</taxon>
        <taxon>Ananas</taxon>
    </lineage>
</organism>
<dbReference type="InterPro" id="IPR046960">
    <property type="entry name" value="PPR_At4g14850-like_plant"/>
</dbReference>
<dbReference type="AlphaFoldDB" id="A0A6P5EW96"/>
<evidence type="ECO:0000313" key="5">
    <source>
        <dbReference type="Proteomes" id="UP000515123"/>
    </source>
</evidence>
<proteinExistence type="predicted"/>
<keyword evidence="2" id="KW-0809">Transit peptide</keyword>
<dbReference type="PANTHER" id="PTHR47926:SF533">
    <property type="entry name" value="DYW DOMAIN-CONTAINING PROTEIN"/>
    <property type="match status" value="1"/>
</dbReference>
<gene>
    <name evidence="6 7" type="primary">LOC109710068</name>
</gene>
<dbReference type="Proteomes" id="UP000515123">
    <property type="component" value="Linkage group 5"/>
</dbReference>
<dbReference type="InterPro" id="IPR011990">
    <property type="entry name" value="TPR-like_helical_dom_sf"/>
</dbReference>
<dbReference type="GO" id="GO:0009451">
    <property type="term" value="P:RNA modification"/>
    <property type="evidence" value="ECO:0007669"/>
    <property type="project" value="InterPro"/>
</dbReference>
<dbReference type="InterPro" id="IPR002885">
    <property type="entry name" value="PPR_rpt"/>
</dbReference>
<dbReference type="FunFam" id="1.25.40.10:FF:000442">
    <property type="entry name" value="Pentatricopeptide repeat-containing protein At3g49710"/>
    <property type="match status" value="1"/>
</dbReference>
<feature type="repeat" description="PPR" evidence="3">
    <location>
        <begin position="265"/>
        <end position="299"/>
    </location>
</feature>
<feature type="repeat" description="PPR" evidence="3">
    <location>
        <begin position="133"/>
        <end position="167"/>
    </location>
</feature>
<keyword evidence="5" id="KW-1185">Reference proteome</keyword>
<feature type="compositionally biased region" description="Pro residues" evidence="4">
    <location>
        <begin position="27"/>
        <end position="37"/>
    </location>
</feature>
<dbReference type="PANTHER" id="PTHR47926">
    <property type="entry name" value="PENTATRICOPEPTIDE REPEAT-CONTAINING PROTEIN"/>
    <property type="match status" value="1"/>
</dbReference>
<feature type="repeat" description="PPR" evidence="3">
    <location>
        <begin position="660"/>
        <end position="694"/>
    </location>
</feature>
<evidence type="ECO:0000256" key="1">
    <source>
        <dbReference type="ARBA" id="ARBA00022737"/>
    </source>
</evidence>
<name>A0A6P5EW96_ANACO</name>
<dbReference type="PROSITE" id="PS51375">
    <property type="entry name" value="PPR"/>
    <property type="match status" value="5"/>
</dbReference>
<feature type="repeat" description="PPR" evidence="3">
    <location>
        <begin position="629"/>
        <end position="659"/>
    </location>
</feature>
<dbReference type="NCBIfam" id="TIGR00756">
    <property type="entry name" value="PPR"/>
    <property type="match status" value="6"/>
</dbReference>
<evidence type="ECO:0000256" key="2">
    <source>
        <dbReference type="ARBA" id="ARBA00022946"/>
    </source>
</evidence>
<evidence type="ECO:0000256" key="4">
    <source>
        <dbReference type="SAM" id="MobiDB-lite"/>
    </source>
</evidence>
<keyword evidence="1" id="KW-0677">Repeat</keyword>
<feature type="repeat" description="PPR" evidence="3">
    <location>
        <begin position="397"/>
        <end position="431"/>
    </location>
</feature>